<feature type="domain" description="OmpR/PhoB-type" evidence="5">
    <location>
        <begin position="17"/>
        <end position="84"/>
    </location>
</feature>
<dbReference type="InterPro" id="IPR005158">
    <property type="entry name" value="BTAD"/>
</dbReference>
<sequence>MQVRLLGPLDVVLDGVAQPVPGRRRRALLAVLAVHCGQTVDTSRIGDLAWGPDAPSRNTLQANVSYLRHTFRLPIVSSAPGYRLDLGADGTDVRQAEDLIRQGGQAAEPADRVARLQAALALWRGLPLADVADVAWAQKQVHRLDVLWLQAKQFLLDAQLGLGEHARLVPDLQQLIEQHPHHEHFHAQLMLALYRSGRQADALAVYDRLQRTLADDVGIDPGPALRELHVTILRHDPVLQLPAPPVAVRPAAAAPAQLPLTLASFTGRSRELAYLDTLLSTGGAAPARLGPVLISAVSGTAGIGKTTLAVHWAHRVRHHFPDGQLYVNLRGFDPGPAAMDPADALRGFLDALAVPAARIPTGLNAQIDLYRSRLAGKRMLVVLDNANHADQVRPLLPGEPGCLAVITSRNQLNGLADTGGFHPLHLDLLTHAEARDLLTQRLGAERTAAEPDAVDTIIARCARLPLALAIVAARAAVKPGFPLATLAAELGDTQGTLDTLHGGEPATDIRSVFSWSYRTLSAGAARLFRLLGLHRGPDIALPAVASLTGLPEHRTQPLLTELTAAHLLIEQESGRYSLHDLLRAYAVELTSVHDGAADRSAALRRLLEHYLHTSYRAERLLRPNREPIELAPPVAGITLVEPADRAQAVAWFTAEQQVLVAAVGHDPGDTGWRPWQLAWSLFTFLSQRSSYRLNVQVQQAGLDAALRAADDAGQGYAHRFLGSLYGRLRDFERAAGHNQRALHYFEQVNDHVVAANIHLTMAWALDEQHRYHEAIPHNERALQAHLAAGNQFGEAVALNNLCMLSVRLGDYPAAEAYGARSLARFTELDDRLGLASTLDTFSLMHFRLGNVEKAADYAHRAITICRELGDRHNEAAILTTLGDGYAATGDLARARDTWREALTILDDLKHGDADKLRAKIAADHAPAEG</sequence>
<evidence type="ECO:0000313" key="8">
    <source>
        <dbReference type="Proteomes" id="UP001589608"/>
    </source>
</evidence>
<dbReference type="PRINTS" id="PR00364">
    <property type="entry name" value="DISEASERSIST"/>
</dbReference>
<evidence type="ECO:0000313" key="7">
    <source>
        <dbReference type="EMBL" id="MFB9451766.1"/>
    </source>
</evidence>
<reference evidence="7 8" key="1">
    <citation type="submission" date="2024-09" db="EMBL/GenBank/DDBJ databases">
        <authorList>
            <person name="Sun Q."/>
            <person name="Mori K."/>
        </authorList>
    </citation>
    <scope>NUCLEOTIDE SEQUENCE [LARGE SCALE GENOMIC DNA]</scope>
    <source>
        <strain evidence="7 8">JCM 3307</strain>
    </source>
</reference>
<dbReference type="InterPro" id="IPR051677">
    <property type="entry name" value="AfsR-DnrI-RedD_regulator"/>
</dbReference>
<dbReference type="InterPro" id="IPR036388">
    <property type="entry name" value="WH-like_DNA-bd_sf"/>
</dbReference>
<dbReference type="SUPFAM" id="SSF46894">
    <property type="entry name" value="C-terminal effector domain of the bipartite response regulators"/>
    <property type="match status" value="1"/>
</dbReference>
<dbReference type="InterPro" id="IPR001867">
    <property type="entry name" value="OmpR/PhoB-type_DNA-bd"/>
</dbReference>
<dbReference type="InterPro" id="IPR016032">
    <property type="entry name" value="Sig_transdc_resp-reg_C-effctor"/>
</dbReference>
<dbReference type="InterPro" id="IPR019734">
    <property type="entry name" value="TPR_rpt"/>
</dbReference>
<dbReference type="SUPFAM" id="SSF48452">
    <property type="entry name" value="TPR-like"/>
    <property type="match status" value="2"/>
</dbReference>
<accession>A0ABV5MSG4</accession>
<dbReference type="PANTHER" id="PTHR35807:SF1">
    <property type="entry name" value="TRANSCRIPTIONAL REGULATOR REDD"/>
    <property type="match status" value="1"/>
</dbReference>
<dbReference type="SMART" id="SM00028">
    <property type="entry name" value="TPR"/>
    <property type="match status" value="5"/>
</dbReference>
<name>A0ABV5MSG4_9ACTN</name>
<dbReference type="EMBL" id="JBHMCA010000090">
    <property type="protein sequence ID" value="MFB9451766.1"/>
    <property type="molecule type" value="Genomic_DNA"/>
</dbReference>
<dbReference type="SUPFAM" id="SSF52540">
    <property type="entry name" value="P-loop containing nucleoside triphosphate hydrolases"/>
    <property type="match status" value="1"/>
</dbReference>
<keyword evidence="3" id="KW-0238">DNA-binding</keyword>
<protein>
    <submittedName>
        <fullName evidence="7">BTAD domain-containing putative transcriptional regulator</fullName>
    </submittedName>
</protein>
<proteinExistence type="inferred from homology"/>
<dbReference type="Pfam" id="PF13424">
    <property type="entry name" value="TPR_12"/>
    <property type="match status" value="1"/>
</dbReference>
<keyword evidence="2" id="KW-0805">Transcription regulation</keyword>
<organism evidence="7 8">
    <name type="scientific">Dactylosporangium vinaceum</name>
    <dbReference type="NCBI Taxonomy" id="53362"/>
    <lineage>
        <taxon>Bacteria</taxon>
        <taxon>Bacillati</taxon>
        <taxon>Actinomycetota</taxon>
        <taxon>Actinomycetes</taxon>
        <taxon>Micromonosporales</taxon>
        <taxon>Micromonosporaceae</taxon>
        <taxon>Dactylosporangium</taxon>
    </lineage>
</organism>
<evidence type="ECO:0000256" key="1">
    <source>
        <dbReference type="ARBA" id="ARBA00005820"/>
    </source>
</evidence>
<dbReference type="SMART" id="SM01043">
    <property type="entry name" value="BTAD"/>
    <property type="match status" value="1"/>
</dbReference>
<evidence type="ECO:0000256" key="3">
    <source>
        <dbReference type="ARBA" id="ARBA00023125"/>
    </source>
</evidence>
<evidence type="ECO:0000259" key="5">
    <source>
        <dbReference type="SMART" id="SM00862"/>
    </source>
</evidence>
<dbReference type="Gene3D" id="1.25.40.10">
    <property type="entry name" value="Tetratricopeptide repeat domain"/>
    <property type="match status" value="2"/>
</dbReference>
<dbReference type="InterPro" id="IPR011990">
    <property type="entry name" value="TPR-like_helical_dom_sf"/>
</dbReference>
<dbReference type="PANTHER" id="PTHR35807">
    <property type="entry name" value="TRANSCRIPTIONAL REGULATOR REDD-RELATED"/>
    <property type="match status" value="1"/>
</dbReference>
<dbReference type="Proteomes" id="UP001589608">
    <property type="component" value="Unassembled WGS sequence"/>
</dbReference>
<evidence type="ECO:0000256" key="4">
    <source>
        <dbReference type="ARBA" id="ARBA00023163"/>
    </source>
</evidence>
<dbReference type="InterPro" id="IPR027417">
    <property type="entry name" value="P-loop_NTPase"/>
</dbReference>
<dbReference type="Gene3D" id="3.40.50.300">
    <property type="entry name" value="P-loop containing nucleotide triphosphate hydrolases"/>
    <property type="match status" value="1"/>
</dbReference>
<dbReference type="Gene3D" id="1.10.10.10">
    <property type="entry name" value="Winged helix-like DNA-binding domain superfamily/Winged helix DNA-binding domain"/>
    <property type="match status" value="1"/>
</dbReference>
<dbReference type="CDD" id="cd15831">
    <property type="entry name" value="BTAD"/>
    <property type="match status" value="1"/>
</dbReference>
<comment type="similarity">
    <text evidence="1">Belongs to the AfsR/DnrI/RedD regulatory family.</text>
</comment>
<feature type="domain" description="Bacterial transcriptional activator" evidence="6">
    <location>
        <begin position="91"/>
        <end position="233"/>
    </location>
</feature>
<evidence type="ECO:0000256" key="2">
    <source>
        <dbReference type="ARBA" id="ARBA00023015"/>
    </source>
</evidence>
<dbReference type="RefSeq" id="WP_223104020.1">
    <property type="nucleotide sequence ID" value="NZ_CP061913.1"/>
</dbReference>
<keyword evidence="4" id="KW-0804">Transcription</keyword>
<evidence type="ECO:0000259" key="6">
    <source>
        <dbReference type="SMART" id="SM01043"/>
    </source>
</evidence>
<gene>
    <name evidence="7" type="ORF">ACFFTR_52645</name>
</gene>
<dbReference type="SMART" id="SM00862">
    <property type="entry name" value="Trans_reg_C"/>
    <property type="match status" value="1"/>
</dbReference>
<comment type="caution">
    <text evidence="7">The sequence shown here is derived from an EMBL/GenBank/DDBJ whole genome shotgun (WGS) entry which is preliminary data.</text>
</comment>
<keyword evidence="8" id="KW-1185">Reference proteome</keyword>
<dbReference type="Pfam" id="PF03704">
    <property type="entry name" value="BTAD"/>
    <property type="match status" value="1"/>
</dbReference>